<dbReference type="InParanoid" id="A0A5E4FBV9"/>
<gene>
    <name evidence="3" type="ORF">ALMOND_2B013422</name>
</gene>
<evidence type="ECO:0000256" key="1">
    <source>
        <dbReference type="SAM" id="MobiDB-lite"/>
    </source>
</evidence>
<evidence type="ECO:0000313" key="4">
    <source>
        <dbReference type="Proteomes" id="UP000327085"/>
    </source>
</evidence>
<proteinExistence type="predicted"/>
<reference evidence="4" key="1">
    <citation type="journal article" date="2020" name="Plant J.">
        <title>Transposons played a major role in the diversification between the closely related almond and peach genomes: results from the almond genome sequence.</title>
        <authorList>
            <person name="Alioto T."/>
            <person name="Alexiou K.G."/>
            <person name="Bardil A."/>
            <person name="Barteri F."/>
            <person name="Castanera R."/>
            <person name="Cruz F."/>
            <person name="Dhingra A."/>
            <person name="Duval H."/>
            <person name="Fernandez I Marti A."/>
            <person name="Frias L."/>
            <person name="Galan B."/>
            <person name="Garcia J.L."/>
            <person name="Howad W."/>
            <person name="Gomez-Garrido J."/>
            <person name="Gut M."/>
            <person name="Julca I."/>
            <person name="Morata J."/>
            <person name="Puigdomenech P."/>
            <person name="Ribeca P."/>
            <person name="Rubio Cabetas M.J."/>
            <person name="Vlasova A."/>
            <person name="Wirthensohn M."/>
            <person name="Garcia-Mas J."/>
            <person name="Gabaldon T."/>
            <person name="Casacuberta J.M."/>
            <person name="Arus P."/>
        </authorList>
    </citation>
    <scope>NUCLEOTIDE SEQUENCE [LARGE SCALE GENOMIC DNA]</scope>
    <source>
        <strain evidence="4">cv. Texas</strain>
    </source>
</reference>
<keyword evidence="2" id="KW-0812">Transmembrane</keyword>
<protein>
    <submittedName>
        <fullName evidence="3">PREDICTED: CISIN_1g007246mg</fullName>
    </submittedName>
</protein>
<dbReference type="FunCoup" id="A0A5E4FBV9">
    <property type="interactions" value="977"/>
</dbReference>
<feature type="region of interest" description="Disordered" evidence="1">
    <location>
        <begin position="1"/>
        <end position="21"/>
    </location>
</feature>
<organism evidence="3 4">
    <name type="scientific">Prunus dulcis</name>
    <name type="common">Almond</name>
    <name type="synonym">Amygdalus dulcis</name>
    <dbReference type="NCBI Taxonomy" id="3755"/>
    <lineage>
        <taxon>Eukaryota</taxon>
        <taxon>Viridiplantae</taxon>
        <taxon>Streptophyta</taxon>
        <taxon>Embryophyta</taxon>
        <taxon>Tracheophyta</taxon>
        <taxon>Spermatophyta</taxon>
        <taxon>Magnoliopsida</taxon>
        <taxon>eudicotyledons</taxon>
        <taxon>Gunneridae</taxon>
        <taxon>Pentapetalae</taxon>
        <taxon>rosids</taxon>
        <taxon>fabids</taxon>
        <taxon>Rosales</taxon>
        <taxon>Rosaceae</taxon>
        <taxon>Amygdaloideae</taxon>
        <taxon>Amygdaleae</taxon>
        <taxon>Prunus</taxon>
    </lineage>
</organism>
<name>A0A5E4FBV9_PRUDU</name>
<dbReference type="EMBL" id="CABIKO010000083">
    <property type="protein sequence ID" value="VVA24559.1"/>
    <property type="molecule type" value="Genomic_DNA"/>
</dbReference>
<sequence>MQKLHQSIPKETINKRKKEKLTEIDEEPADLLTIVADFGYRSVSPPPVNEKRFKMCPGERSGSSGNRNDVVPARHSLSTKTLGTPRNLHFTLARSAKKDVPFTEQEVLQAVADSDERVLPGVRTYENDSACLALVGAVDFEQALTAAAADGGQAADEHISSGMPAMVVETLFPGHSDPHSTVSTRLFLPARKVKEKAGKLRRSITEDMLSTATSRNILSMTFRQVVLQLLWNFELVIFRPGTERNMEDLENPREQVPPSFTLSSSDERIMSVLAEVVCISALENTERQFLEDFMGKTKSNLVRWFRKPKRTVSKDSSVVIYKLFEDEIVENAKSLLKNFNLTKGSFKPVKTKSKYYRWTPTALSKLEKIGGPEFSSWTSEHVPAYRLKIDANQHKDVKFEGWRKSAENWCEVFLTHSQMVGLADIIDMYYEDLYTMPDKQLSCGVVANSTNLSNKKMGSFLLRMLSVTLASGIFLITISALGQLGFPYPHKGAKYLREDRSFPSSEVDGALYQSVDAVKLEAFCVSLVKKIKDALGWPGEIKMETDVGAWTGKVPNYLRMVVENSSNREDMSTFSSSSEKIDEDLKASAQDIASYQVVLSTDGKIVGFQPLGSVAVNHWAANPLAKELYRGRKLSPGLTEPVLKVQRPNEVAVIELLMSVNSDACFALARPVR</sequence>
<dbReference type="PANTHER" id="PTHR35694">
    <property type="entry name" value="DENEDDYLASE"/>
    <property type="match status" value="1"/>
</dbReference>
<evidence type="ECO:0000313" key="3">
    <source>
        <dbReference type="EMBL" id="VVA24559.1"/>
    </source>
</evidence>
<accession>A0A5E4FBV9</accession>
<feature type="region of interest" description="Disordered" evidence="1">
    <location>
        <begin position="51"/>
        <end position="71"/>
    </location>
</feature>
<dbReference type="AlphaFoldDB" id="A0A5E4FBV9"/>
<dbReference type="PANTHER" id="PTHR35694:SF1">
    <property type="entry name" value="DENEDDYLASE"/>
    <property type="match status" value="1"/>
</dbReference>
<keyword evidence="2" id="KW-0472">Membrane</keyword>
<dbReference type="OMA" id="WSDEIKV"/>
<dbReference type="Proteomes" id="UP000327085">
    <property type="component" value="Chromosome 4"/>
</dbReference>
<keyword evidence="2" id="KW-1133">Transmembrane helix</keyword>
<evidence type="ECO:0000256" key="2">
    <source>
        <dbReference type="SAM" id="Phobius"/>
    </source>
</evidence>
<feature type="transmembrane region" description="Helical" evidence="2">
    <location>
        <begin position="460"/>
        <end position="481"/>
    </location>
</feature>
<dbReference type="Gramene" id="VVA24559">
    <property type="protein sequence ID" value="VVA24559"/>
    <property type="gene ID" value="Prudul26B013422"/>
</dbReference>